<evidence type="ECO:0000313" key="2">
    <source>
        <dbReference type="Proteomes" id="UP001332243"/>
    </source>
</evidence>
<dbReference type="EMBL" id="JAZGQK010000008">
    <property type="protein sequence ID" value="MEE6259110.1"/>
    <property type="molecule type" value="Genomic_DNA"/>
</dbReference>
<comment type="caution">
    <text evidence="1">The sequence shown here is derived from an EMBL/GenBank/DDBJ whole genome shotgun (WGS) entry which is preliminary data.</text>
</comment>
<gene>
    <name evidence="1" type="ORF">V1633_11505</name>
</gene>
<organism evidence="1 2">
    <name type="scientific">Plantactinospora sonchi</name>
    <dbReference type="NCBI Taxonomy" id="1544735"/>
    <lineage>
        <taxon>Bacteria</taxon>
        <taxon>Bacillati</taxon>
        <taxon>Actinomycetota</taxon>
        <taxon>Actinomycetes</taxon>
        <taxon>Micromonosporales</taxon>
        <taxon>Micromonosporaceae</taxon>
        <taxon>Plantactinospora</taxon>
    </lineage>
</organism>
<keyword evidence="2" id="KW-1185">Reference proteome</keyword>
<proteinExistence type="predicted"/>
<accession>A0ABU7RRH5</accession>
<protein>
    <submittedName>
        <fullName evidence="1">Uncharacterized protein</fullName>
    </submittedName>
</protein>
<dbReference type="RefSeq" id="WP_331214240.1">
    <property type="nucleotide sequence ID" value="NZ_JAZGQK010000008.1"/>
</dbReference>
<evidence type="ECO:0000313" key="1">
    <source>
        <dbReference type="EMBL" id="MEE6259110.1"/>
    </source>
</evidence>
<dbReference type="Proteomes" id="UP001332243">
    <property type="component" value="Unassembled WGS sequence"/>
</dbReference>
<sequence>MTAYPWQRELRTRCEAEFDFLVVEHGCRRRGRFCRGGFEIFYWNRTTGVRVTVEFREEFVVHLCPLPEGRFPPRVDEHGGRRRIEWYDAFDAVKLVTKRRPRFDQRQLFENHPAVIAAYADALRGPCQSLLRGEEEMWARLRRQIRARIGYWNKRWDGVDPVGGVVRRDRGRPPPQPHP</sequence>
<reference evidence="1 2" key="1">
    <citation type="submission" date="2024-01" db="EMBL/GenBank/DDBJ databases">
        <title>Genome insights into Plantactinospora sonchi sp. nov.</title>
        <authorList>
            <person name="Wang L."/>
        </authorList>
    </citation>
    <scope>NUCLEOTIDE SEQUENCE [LARGE SCALE GENOMIC DNA]</scope>
    <source>
        <strain evidence="1 2">NEAU-QY2</strain>
    </source>
</reference>
<name>A0ABU7RRH5_9ACTN</name>